<dbReference type="SUPFAM" id="SSF109604">
    <property type="entry name" value="HD-domain/PDEase-like"/>
    <property type="match status" value="1"/>
</dbReference>
<name>A0A7D5M1V7_9ARCH</name>
<dbReference type="GO" id="GO:0016787">
    <property type="term" value="F:hydrolase activity"/>
    <property type="evidence" value="ECO:0007669"/>
    <property type="project" value="UniProtKB-KW"/>
</dbReference>
<organism evidence="2 3">
    <name type="scientific">Nitrosopumilus cobalaminigenes</name>
    <dbReference type="NCBI Taxonomy" id="1470066"/>
    <lineage>
        <taxon>Archaea</taxon>
        <taxon>Nitrososphaerota</taxon>
        <taxon>Nitrososphaeria</taxon>
        <taxon>Nitrosopumilales</taxon>
        <taxon>Nitrosopumilaceae</taxon>
        <taxon>Nitrosopumilus</taxon>
    </lineage>
</organism>
<dbReference type="Pfam" id="PF01966">
    <property type="entry name" value="HD"/>
    <property type="match status" value="1"/>
</dbReference>
<dbReference type="SMART" id="SM00471">
    <property type="entry name" value="HDc"/>
    <property type="match status" value="1"/>
</dbReference>
<accession>A0A7D5M1V7</accession>
<protein>
    <submittedName>
        <fullName evidence="2">Phosphohydrolase</fullName>
    </submittedName>
</protein>
<dbReference type="NCBIfam" id="TIGR00277">
    <property type="entry name" value="HDIG"/>
    <property type="match status" value="1"/>
</dbReference>
<dbReference type="KEGG" id="ncl:C5F47_02585"/>
<evidence type="ECO:0000313" key="3">
    <source>
        <dbReference type="Proteomes" id="UP000509771"/>
    </source>
</evidence>
<dbReference type="InterPro" id="IPR006675">
    <property type="entry name" value="HDIG_dom"/>
</dbReference>
<feature type="domain" description="HD" evidence="1">
    <location>
        <begin position="22"/>
        <end position="126"/>
    </location>
</feature>
<dbReference type="Gene3D" id="1.10.3210.50">
    <property type="match status" value="1"/>
</dbReference>
<dbReference type="CDD" id="cd00077">
    <property type="entry name" value="HDc"/>
    <property type="match status" value="1"/>
</dbReference>
<dbReference type="PROSITE" id="PS51831">
    <property type="entry name" value="HD"/>
    <property type="match status" value="1"/>
</dbReference>
<evidence type="ECO:0000313" key="2">
    <source>
        <dbReference type="EMBL" id="QLH02528.1"/>
    </source>
</evidence>
<evidence type="ECO:0000259" key="1">
    <source>
        <dbReference type="PROSITE" id="PS51831"/>
    </source>
</evidence>
<keyword evidence="2" id="KW-0378">Hydrolase</keyword>
<dbReference type="EMBL" id="CP026993">
    <property type="protein sequence ID" value="QLH02528.1"/>
    <property type="molecule type" value="Genomic_DNA"/>
</dbReference>
<keyword evidence="3" id="KW-1185">Reference proteome</keyword>
<proteinExistence type="predicted"/>
<dbReference type="AlphaFoldDB" id="A0A7D5M1V7"/>
<dbReference type="PANTHER" id="PTHR33594:SF1">
    <property type="entry name" value="HD_PDEASE DOMAIN-CONTAINING PROTEIN"/>
    <property type="match status" value="1"/>
</dbReference>
<dbReference type="InterPro" id="IPR003607">
    <property type="entry name" value="HD/PDEase_dom"/>
</dbReference>
<dbReference type="RefSeq" id="WP_179361363.1">
    <property type="nucleotide sequence ID" value="NZ_CP026993.1"/>
</dbReference>
<dbReference type="OrthoDB" id="17914at2157"/>
<dbReference type="PANTHER" id="PTHR33594">
    <property type="entry name" value="SUPERFAMILY HYDROLASE, PUTATIVE (AFU_ORTHOLOGUE AFUA_1G03035)-RELATED"/>
    <property type="match status" value="1"/>
</dbReference>
<dbReference type="Proteomes" id="UP000509771">
    <property type="component" value="Chromosome"/>
</dbReference>
<reference evidence="2 3" key="1">
    <citation type="submission" date="2018-02" db="EMBL/GenBank/DDBJ databases">
        <title>Complete genome of Nitrosopumilus cobalaminigenes HCA1.</title>
        <authorList>
            <person name="Qin W."/>
            <person name="Zheng Y."/>
            <person name="Stahl D.A."/>
        </authorList>
    </citation>
    <scope>NUCLEOTIDE SEQUENCE [LARGE SCALE GENOMIC DNA]</scope>
    <source>
        <strain evidence="2 3">HCA1</strain>
    </source>
</reference>
<sequence>MKVLDSIKNEVKEIMDNDSAHDFEHIMRVYKNAQKMCKKEKANKKLVLCAALLHDIVSYPKSDKRSKMSSIESAKKSKTMLKKYNFSEEEIIIISDAIRDHSFSQNKIPSTLEGKILQDADRLDAIGAIGLARVFATGGSLKRPFYNIDDPFCKTRKPDDKTWTVDHFYQKLLKLESLMNTKSGKIEAKKRTRVLKDFLKQLKLEI</sequence>
<dbReference type="InterPro" id="IPR006674">
    <property type="entry name" value="HD_domain"/>
</dbReference>
<gene>
    <name evidence="2" type="ORF">C5F47_02585</name>
</gene>
<dbReference type="GeneID" id="56058872"/>